<dbReference type="EMBL" id="VZDO01000024">
    <property type="protein sequence ID" value="KAB0676301.1"/>
    <property type="molecule type" value="Genomic_DNA"/>
</dbReference>
<proteinExistence type="predicted"/>
<protein>
    <submittedName>
        <fullName evidence="1">Uncharacterized protein</fullName>
    </submittedName>
</protein>
<sequence>MFSVAYVLLPMSDTPPAAAIRASLSPFERGGRDELPESLLAFEDKTETLRVLHEAALTFAVTGRGGLRIEGGGDAAPWSLNTGAVRGEMDRRGTDHWQVRFADTMALDAFVPRYAASGLERHPVTGGWGRWLNPLGRWDWWDLGGRFDGRIIGDERRGEGRRVANVSSKPNRGRDLLVNLEEALGDALGREPAAEIEVFNDRNVELVATLLADANEGREHAFPGTLVLPPGAVEDRLRWLHTWPDLGPADAFAWLGLSGDAEWRDAVRAAYGRFADHWAASVAYHF</sequence>
<comment type="caution">
    <text evidence="1">The sequence shown here is derived from an EMBL/GenBank/DDBJ whole genome shotgun (WGS) entry which is preliminary data.</text>
</comment>
<evidence type="ECO:0000313" key="2">
    <source>
        <dbReference type="Proteomes" id="UP000432089"/>
    </source>
</evidence>
<name>A0A7V7PKT2_9HYPH</name>
<gene>
    <name evidence="1" type="ORF">F6X38_21600</name>
</gene>
<evidence type="ECO:0000313" key="1">
    <source>
        <dbReference type="EMBL" id="KAB0676301.1"/>
    </source>
</evidence>
<dbReference type="Proteomes" id="UP000432089">
    <property type="component" value="Unassembled WGS sequence"/>
</dbReference>
<accession>A0A7V7PKT2</accession>
<keyword evidence="2" id="KW-1185">Reference proteome</keyword>
<dbReference type="AlphaFoldDB" id="A0A7V7PKT2"/>
<organism evidence="1 2">
    <name type="scientific">Plantimonas leprariae</name>
    <dbReference type="NCBI Taxonomy" id="2615207"/>
    <lineage>
        <taxon>Bacteria</taxon>
        <taxon>Pseudomonadati</taxon>
        <taxon>Pseudomonadota</taxon>
        <taxon>Alphaproteobacteria</taxon>
        <taxon>Hyphomicrobiales</taxon>
        <taxon>Aurantimonadaceae</taxon>
        <taxon>Plantimonas</taxon>
    </lineage>
</organism>
<reference evidence="1 2" key="1">
    <citation type="submission" date="2019-09" db="EMBL/GenBank/DDBJ databases">
        <title>YIM 132180 draft genome.</title>
        <authorList>
            <person name="Zhang K."/>
        </authorList>
    </citation>
    <scope>NUCLEOTIDE SEQUENCE [LARGE SCALE GENOMIC DNA]</scope>
    <source>
        <strain evidence="1 2">YIM 132180</strain>
    </source>
</reference>